<feature type="signal peptide" evidence="1">
    <location>
        <begin position="1"/>
        <end position="21"/>
    </location>
</feature>
<keyword evidence="1" id="KW-0732">Signal</keyword>
<dbReference type="AlphaFoldDB" id="A0A224Y6C0"/>
<organism evidence="2">
    <name type="scientific">Rhipicephalus zambeziensis</name>
    <dbReference type="NCBI Taxonomy" id="60191"/>
    <lineage>
        <taxon>Eukaryota</taxon>
        <taxon>Metazoa</taxon>
        <taxon>Ecdysozoa</taxon>
        <taxon>Arthropoda</taxon>
        <taxon>Chelicerata</taxon>
        <taxon>Arachnida</taxon>
        <taxon>Acari</taxon>
        <taxon>Parasitiformes</taxon>
        <taxon>Ixodida</taxon>
        <taxon>Ixodoidea</taxon>
        <taxon>Ixodidae</taxon>
        <taxon>Rhipicephalinae</taxon>
        <taxon>Rhipicephalus</taxon>
        <taxon>Rhipicephalus</taxon>
    </lineage>
</organism>
<proteinExistence type="predicted"/>
<sequence>MIAGGISKVAFFFNFLRLLKRVFLCTRNVGYTYNFANGHRSSFESTSQELTPFLFNVAVYYCFSWKYEFYGSTNYYFDKACGKHVL</sequence>
<evidence type="ECO:0000256" key="1">
    <source>
        <dbReference type="SAM" id="SignalP"/>
    </source>
</evidence>
<evidence type="ECO:0000313" key="2">
    <source>
        <dbReference type="EMBL" id="MAA13128.1"/>
    </source>
</evidence>
<dbReference type="EMBL" id="GFPF01001982">
    <property type="protein sequence ID" value="MAA13128.1"/>
    <property type="molecule type" value="Transcribed_RNA"/>
</dbReference>
<reference evidence="2" key="1">
    <citation type="journal article" date="2017" name="Parasit. Vectors">
        <title>Sialotranscriptomics of Rhipicephalus zambeziensis reveals intricate expression profiles of secretory proteins and suggests tight temporal transcriptional regulation during blood-feeding.</title>
        <authorList>
            <person name="de Castro M.H."/>
            <person name="de Klerk D."/>
            <person name="Pienaar R."/>
            <person name="Rees D.J.G."/>
            <person name="Mans B.J."/>
        </authorList>
    </citation>
    <scope>NUCLEOTIDE SEQUENCE</scope>
    <source>
        <tissue evidence="2">Salivary glands</tissue>
    </source>
</reference>
<accession>A0A224Y6C0</accession>
<feature type="chain" id="PRO_5013188946" evidence="1">
    <location>
        <begin position="22"/>
        <end position="86"/>
    </location>
</feature>
<protein>
    <submittedName>
        <fullName evidence="2">Uncharacterized protein</fullName>
    </submittedName>
</protein>
<name>A0A224Y6C0_9ACAR</name>